<feature type="compositionally biased region" description="Gly residues" evidence="1">
    <location>
        <begin position="56"/>
        <end position="68"/>
    </location>
</feature>
<feature type="region of interest" description="Disordered" evidence="1">
    <location>
        <begin position="46"/>
        <end position="68"/>
    </location>
</feature>
<name>A0ABS8WHF6_DATST</name>
<protein>
    <submittedName>
        <fullName evidence="2">Uncharacterized protein</fullName>
    </submittedName>
</protein>
<dbReference type="EMBL" id="JACEIK010007420">
    <property type="protein sequence ID" value="MCE3050241.1"/>
    <property type="molecule type" value="Genomic_DNA"/>
</dbReference>
<keyword evidence="3" id="KW-1185">Reference proteome</keyword>
<accession>A0ABS8WHF6</accession>
<gene>
    <name evidence="2" type="ORF">HAX54_046741</name>
</gene>
<evidence type="ECO:0000313" key="2">
    <source>
        <dbReference type="EMBL" id="MCE3050241.1"/>
    </source>
</evidence>
<dbReference type="Proteomes" id="UP000823775">
    <property type="component" value="Unassembled WGS sequence"/>
</dbReference>
<organism evidence="2 3">
    <name type="scientific">Datura stramonium</name>
    <name type="common">Jimsonweed</name>
    <name type="synonym">Common thornapple</name>
    <dbReference type="NCBI Taxonomy" id="4076"/>
    <lineage>
        <taxon>Eukaryota</taxon>
        <taxon>Viridiplantae</taxon>
        <taxon>Streptophyta</taxon>
        <taxon>Embryophyta</taxon>
        <taxon>Tracheophyta</taxon>
        <taxon>Spermatophyta</taxon>
        <taxon>Magnoliopsida</taxon>
        <taxon>eudicotyledons</taxon>
        <taxon>Gunneridae</taxon>
        <taxon>Pentapetalae</taxon>
        <taxon>asterids</taxon>
        <taxon>lamiids</taxon>
        <taxon>Solanales</taxon>
        <taxon>Solanaceae</taxon>
        <taxon>Solanoideae</taxon>
        <taxon>Datureae</taxon>
        <taxon>Datura</taxon>
    </lineage>
</organism>
<evidence type="ECO:0000313" key="3">
    <source>
        <dbReference type="Proteomes" id="UP000823775"/>
    </source>
</evidence>
<proteinExistence type="predicted"/>
<comment type="caution">
    <text evidence="2">The sequence shown here is derived from an EMBL/GenBank/DDBJ whole genome shotgun (WGS) entry which is preliminary data.</text>
</comment>
<sequence>REMAEECRWRGVAERIVIHEKVTMRVGRRKRQLRWCLGGGRGVMTMGEGVREGQDGSEGGVGVGRDEE</sequence>
<feature type="non-terminal residue" evidence="2">
    <location>
        <position position="1"/>
    </location>
</feature>
<reference evidence="2 3" key="1">
    <citation type="journal article" date="2021" name="BMC Genomics">
        <title>Datura genome reveals duplications of psychoactive alkaloid biosynthetic genes and high mutation rate following tissue culture.</title>
        <authorList>
            <person name="Rajewski A."/>
            <person name="Carter-House D."/>
            <person name="Stajich J."/>
            <person name="Litt A."/>
        </authorList>
    </citation>
    <scope>NUCLEOTIDE SEQUENCE [LARGE SCALE GENOMIC DNA]</scope>
    <source>
        <strain evidence="2">AR-01</strain>
    </source>
</reference>
<evidence type="ECO:0000256" key="1">
    <source>
        <dbReference type="SAM" id="MobiDB-lite"/>
    </source>
</evidence>